<keyword evidence="2" id="KW-0436">Ligase</keyword>
<dbReference type="Pfam" id="PF01996">
    <property type="entry name" value="F420_ligase"/>
    <property type="match status" value="1"/>
</dbReference>
<keyword evidence="3" id="KW-1185">Reference proteome</keyword>
<comment type="caution">
    <text evidence="2">The sequence shown here is derived from an EMBL/GenBank/DDBJ whole genome shotgun (WGS) entry which is preliminary data.</text>
</comment>
<dbReference type="PANTHER" id="PTHR47917:SF1">
    <property type="entry name" value="COENZYME F420:L-GLUTAMATE LIGASE"/>
    <property type="match status" value="1"/>
</dbReference>
<gene>
    <name evidence="2" type="ORF">K1X13_16530</name>
</gene>
<name>A0ABS7RN24_9ACTN</name>
<dbReference type="GO" id="GO:0052618">
    <property type="term" value="F:coenzyme F420-0:L-glutamate ligase activity"/>
    <property type="evidence" value="ECO:0007669"/>
    <property type="project" value="UniProtKB-EC"/>
</dbReference>
<dbReference type="EC" id="6.3.2.31" evidence="2"/>
<dbReference type="SUPFAM" id="SSF144010">
    <property type="entry name" value="CofE-like"/>
    <property type="match status" value="1"/>
</dbReference>
<organism evidence="2 3">
    <name type="scientific">Nocardioides jiangsuensis</name>
    <dbReference type="NCBI Taxonomy" id="2866161"/>
    <lineage>
        <taxon>Bacteria</taxon>
        <taxon>Bacillati</taxon>
        <taxon>Actinomycetota</taxon>
        <taxon>Actinomycetes</taxon>
        <taxon>Propionibacteriales</taxon>
        <taxon>Nocardioidaceae</taxon>
        <taxon>Nocardioides</taxon>
    </lineage>
</organism>
<proteinExistence type="predicted"/>
<dbReference type="Proteomes" id="UP000754710">
    <property type="component" value="Unassembled WGS sequence"/>
</dbReference>
<sequence length="348" mass="34859">MSASYDGVTCLPVTGVGEVRAGDDLAALLAAAAPLRDGDVLVVTSKVVSKAEGRVVTAPKEEALAGETDRVVAVRGGTSIVRTHHGLVMAAAGIDASNTEPGTLVLLPADPDASARALRERVARDGGPNVAVLVTDTAGRAWRNGQTDIAVGAAGIEVLEDHAGREDGYGNVLAVTAPALADEVAGAADLVKGKLRRAPAAVVRGLAALVLPPDEHGPGAAALVRDEAHDMFGLGAREAVLHAVRRREPRGFGAPSPAQTLAGALTEGLAGAAAGEPGCDVVVADDGTAVTVDLPGATDAASGHALGRLEERITTVAYAHGWHAAGAVPRVADATGARVVLRFVAATP</sequence>
<accession>A0ABS7RN24</accession>
<protein>
    <submittedName>
        <fullName evidence="2">Coenzyme F420-0:L-glutamate ligase</fullName>
        <ecNumber evidence="2">6.3.2.31</ecNumber>
    </submittedName>
</protein>
<evidence type="ECO:0000259" key="1">
    <source>
        <dbReference type="Pfam" id="PF01996"/>
    </source>
</evidence>
<evidence type="ECO:0000313" key="2">
    <source>
        <dbReference type="EMBL" id="MBY9076442.1"/>
    </source>
</evidence>
<reference evidence="2 3" key="1">
    <citation type="submission" date="2021-08" db="EMBL/GenBank/DDBJ databases">
        <title>Nocardioides bacterium WL0053 sp. nov., isolated from the sediment.</title>
        <authorList>
            <person name="Wang L."/>
            <person name="Zhang D."/>
            <person name="Zhang A."/>
        </authorList>
    </citation>
    <scope>NUCLEOTIDE SEQUENCE [LARGE SCALE GENOMIC DNA]</scope>
    <source>
        <strain evidence="2 3">WL0053</strain>
    </source>
</reference>
<dbReference type="InterPro" id="IPR002847">
    <property type="entry name" value="F420-0_gamma-glut_ligase-dom"/>
</dbReference>
<evidence type="ECO:0000313" key="3">
    <source>
        <dbReference type="Proteomes" id="UP000754710"/>
    </source>
</evidence>
<dbReference type="RefSeq" id="WP_221026246.1">
    <property type="nucleotide sequence ID" value="NZ_JAIEZQ010000003.1"/>
</dbReference>
<dbReference type="EMBL" id="JAIEZQ010000003">
    <property type="protein sequence ID" value="MBY9076442.1"/>
    <property type="molecule type" value="Genomic_DNA"/>
</dbReference>
<feature type="domain" description="Coenzyme F420:L-glutamate ligase-like" evidence="1">
    <location>
        <begin position="17"/>
        <end position="205"/>
    </location>
</feature>
<dbReference type="PANTHER" id="PTHR47917">
    <property type="match status" value="1"/>
</dbReference>
<dbReference type="Gene3D" id="3.30.1330.100">
    <property type="entry name" value="CofE-like"/>
    <property type="match status" value="2"/>
</dbReference>